<proteinExistence type="predicted"/>
<dbReference type="Gene3D" id="3.30.2390.10">
    <property type="entry name" value="TTHA1013-like"/>
    <property type="match status" value="1"/>
</dbReference>
<name>A0AAE9MUK8_9SPIR</name>
<dbReference type="RefSeq" id="WP_255805368.1">
    <property type="nucleotide sequence ID" value="NZ_CP038802.1"/>
</dbReference>
<gene>
    <name evidence="3" type="ORF">E4N74_11855</name>
    <name evidence="2" type="ORF">E4N76_12890</name>
</gene>
<evidence type="ECO:0000313" key="5">
    <source>
        <dbReference type="Proteomes" id="UP001059401"/>
    </source>
</evidence>
<evidence type="ECO:0000313" key="3">
    <source>
        <dbReference type="EMBL" id="UTY34614.1"/>
    </source>
</evidence>
<accession>A0AAE9MUK8</accession>
<organism evidence="3 4">
    <name type="scientific">Treponema putidum</name>
    <dbReference type="NCBI Taxonomy" id="221027"/>
    <lineage>
        <taxon>Bacteria</taxon>
        <taxon>Pseudomonadati</taxon>
        <taxon>Spirochaetota</taxon>
        <taxon>Spirochaetia</taxon>
        <taxon>Spirochaetales</taxon>
        <taxon>Treponemataceae</taxon>
        <taxon>Treponema</taxon>
    </lineage>
</organism>
<keyword evidence="5" id="KW-1185">Reference proteome</keyword>
<sequence>MEYVIKINWDNEVGVWIATSDDVRGLVLESGSIDALMERVRYAVPELLQENNQLPHSQTTLHFCAEKSELMYA</sequence>
<reference evidence="3" key="1">
    <citation type="submission" date="2019-04" db="EMBL/GenBank/DDBJ databases">
        <title>Whole genome sequencing of oral phylogroup 2 treponemes.</title>
        <authorList>
            <person name="Chan Y."/>
            <person name="Zeng H.H."/>
            <person name="Yu X.L."/>
            <person name="Leung W.K."/>
            <person name="Watt R.M."/>
        </authorList>
    </citation>
    <scope>NUCLEOTIDE SEQUENCE</scope>
    <source>
        <strain evidence="3">OMZ 835</strain>
        <strain evidence="2">OMZ 847</strain>
    </source>
</reference>
<dbReference type="AlphaFoldDB" id="A0AAE9MUK8"/>
<dbReference type="Pfam" id="PF08972">
    <property type="entry name" value="DUF1902"/>
    <property type="match status" value="1"/>
</dbReference>
<evidence type="ECO:0000313" key="2">
    <source>
        <dbReference type="EMBL" id="UTY29756.1"/>
    </source>
</evidence>
<evidence type="ECO:0000313" key="4">
    <source>
        <dbReference type="Proteomes" id="UP001058682"/>
    </source>
</evidence>
<protein>
    <submittedName>
        <fullName evidence="3">DUF1902 domain-containing protein</fullName>
    </submittedName>
</protein>
<evidence type="ECO:0000259" key="1">
    <source>
        <dbReference type="Pfam" id="PF08972"/>
    </source>
</evidence>
<dbReference type="InterPro" id="IPR035069">
    <property type="entry name" value="TTHA1013/TTHA0281-like"/>
</dbReference>
<feature type="domain" description="DUF1902" evidence="1">
    <location>
        <begin position="2"/>
        <end position="71"/>
    </location>
</feature>
<dbReference type="EMBL" id="CP038804">
    <property type="protein sequence ID" value="UTY34614.1"/>
    <property type="molecule type" value="Genomic_DNA"/>
</dbReference>
<dbReference type="InterPro" id="IPR015066">
    <property type="entry name" value="DUF1902"/>
</dbReference>
<dbReference type="Proteomes" id="UP001058682">
    <property type="component" value="Chromosome"/>
</dbReference>
<dbReference type="EMBL" id="CP038802">
    <property type="protein sequence ID" value="UTY29756.1"/>
    <property type="molecule type" value="Genomic_DNA"/>
</dbReference>
<dbReference type="Proteomes" id="UP001059401">
    <property type="component" value="Chromosome"/>
</dbReference>
<dbReference type="SUPFAM" id="SSF143100">
    <property type="entry name" value="TTHA1013/TTHA0281-like"/>
    <property type="match status" value="1"/>
</dbReference>